<dbReference type="SUPFAM" id="SSF48452">
    <property type="entry name" value="TPR-like"/>
    <property type="match status" value="2"/>
</dbReference>
<comment type="caution">
    <text evidence="4">The sequence shown here is derived from an EMBL/GenBank/DDBJ whole genome shotgun (WGS) entry which is preliminary data.</text>
</comment>
<evidence type="ECO:0000313" key="4">
    <source>
        <dbReference type="EMBL" id="MBL0683770.1"/>
    </source>
</evidence>
<protein>
    <submittedName>
        <fullName evidence="4">CHAT domain-containing protein</fullName>
    </submittedName>
</protein>
<keyword evidence="1" id="KW-0802">TPR repeat</keyword>
<dbReference type="PANTHER" id="PTHR10098:SF112">
    <property type="entry name" value="SLR0380 PROTEIN"/>
    <property type="match status" value="1"/>
</dbReference>
<reference evidence="4" key="1">
    <citation type="submission" date="2021-01" db="EMBL/GenBank/DDBJ databases">
        <authorList>
            <person name="Zhong Y.L."/>
        </authorList>
    </citation>
    <scope>NUCLEOTIDE SEQUENCE</scope>
    <source>
        <strain evidence="4">KCTC 23302</strain>
    </source>
</reference>
<keyword evidence="2" id="KW-1133">Transmembrane helix</keyword>
<dbReference type="Pfam" id="PF12770">
    <property type="entry name" value="CHAT"/>
    <property type="match status" value="1"/>
</dbReference>
<keyword evidence="2" id="KW-0472">Membrane</keyword>
<evidence type="ECO:0000256" key="2">
    <source>
        <dbReference type="SAM" id="Phobius"/>
    </source>
</evidence>
<dbReference type="PANTHER" id="PTHR10098">
    <property type="entry name" value="RAPSYN-RELATED"/>
    <property type="match status" value="1"/>
</dbReference>
<feature type="transmembrane region" description="Helical" evidence="2">
    <location>
        <begin position="873"/>
        <end position="890"/>
    </location>
</feature>
<dbReference type="Proteomes" id="UP000651057">
    <property type="component" value="Unassembled WGS sequence"/>
</dbReference>
<keyword evidence="2" id="KW-0812">Transmembrane</keyword>
<dbReference type="SMART" id="SM00028">
    <property type="entry name" value="TPR"/>
    <property type="match status" value="4"/>
</dbReference>
<evidence type="ECO:0000256" key="1">
    <source>
        <dbReference type="PROSITE-ProRule" id="PRU00339"/>
    </source>
</evidence>
<evidence type="ECO:0000313" key="5">
    <source>
        <dbReference type="Proteomes" id="UP000651057"/>
    </source>
</evidence>
<dbReference type="EMBL" id="JAERQJ010000003">
    <property type="protein sequence ID" value="MBL0683770.1"/>
    <property type="molecule type" value="Genomic_DNA"/>
</dbReference>
<sequence length="895" mass="103144">MLDSIIVALQIQKHDSILERLTHKYAIWYYRNKKINKAIETATYSLSLKKKRFKTDTTLLQNGLKNLAFFNFKNKNYVKSINLYLELVDLNSENKYATGAYIELGRCYKAIGDYYKAIQYFELANSLLKKEKNFKKIIANAINSSEAYIRIDKIKGFKKGIENLKIADSLSDITNSNISTKYVIKQNLGNLYNQDKFMYPNRALHYYNQALELAKQNNDSTKIATAYGLMGNLYSAIDPDIGIEYQKKAIKHTKKKDSIQQYFNHINIAYCQSKNNNFKNSIEHYFIALNSLTGNKLTDNTLEIDIKALYNSPHRTNLLNGLKDLGSTYLEEFKISKNYTSLQNAVHSFLLADKFLDLIRIESQEFKSKLYWRKQSADLYGKAIEACYLAKDLNHAFYFMEKNKALLLTEDIYNSKIRQSKVLPVNLIDQESNIKKNIFFLENIKSDSKAPKDSITIELLNQKHQLKTLQDSIKNSFPEHDLFDLQSTVVTLKEVQQALDSNTIVLEYNISEHKDFGLISKDKKYIPIYKGSDYGIKTTTNAYVLYISKHNLQFIAIEEASQLKEEISSLVQQASIPFKTKKDLVSFSNIAHKAYNMLFPTQELKEEIKNKNVKIIPDNYLNYLPFEILVTSPSISKKPNYLIYDSEISYVYSYSFLKNTKNPGRVKDNSFLGIAPHNFDSYNMTTLENSVQELFNIKNCFDGDIYIDNQATKKEFLNKLSHHNIIHLATHADALDSISPWIAFKDYKLNLEELYFTKNHADLVVLSGCNTLKGKQETGEGVMSLARGFFHSGAKSVISSLWNVDDSSTTYIMNDFYNNLKKGQSKSEALRNAKLSYLQNHSLSETSPHFWATFILSGDASPLQSKYNLRTKYLFLSLLLLALLFSVIFYKKYKR</sequence>
<proteinExistence type="predicted"/>
<accession>A0A937D867</accession>
<name>A0A937D867_9FLAO</name>
<dbReference type="RefSeq" id="WP_201919079.1">
    <property type="nucleotide sequence ID" value="NZ_BAABAX010000005.1"/>
</dbReference>
<feature type="repeat" description="TPR" evidence="1">
    <location>
        <begin position="98"/>
        <end position="131"/>
    </location>
</feature>
<dbReference type="Gene3D" id="1.25.40.10">
    <property type="entry name" value="Tetratricopeptide repeat domain"/>
    <property type="match status" value="2"/>
</dbReference>
<dbReference type="AlphaFoldDB" id="A0A937D867"/>
<dbReference type="PROSITE" id="PS50005">
    <property type="entry name" value="TPR"/>
    <property type="match status" value="1"/>
</dbReference>
<dbReference type="InterPro" id="IPR019734">
    <property type="entry name" value="TPR_rpt"/>
</dbReference>
<evidence type="ECO:0000259" key="3">
    <source>
        <dbReference type="Pfam" id="PF12770"/>
    </source>
</evidence>
<organism evidence="4 5">
    <name type="scientific">Aquimarina mytili</name>
    <dbReference type="NCBI Taxonomy" id="874423"/>
    <lineage>
        <taxon>Bacteria</taxon>
        <taxon>Pseudomonadati</taxon>
        <taxon>Bacteroidota</taxon>
        <taxon>Flavobacteriia</taxon>
        <taxon>Flavobacteriales</taxon>
        <taxon>Flavobacteriaceae</taxon>
        <taxon>Aquimarina</taxon>
    </lineage>
</organism>
<keyword evidence="5" id="KW-1185">Reference proteome</keyword>
<feature type="domain" description="CHAT" evidence="3">
    <location>
        <begin position="591"/>
        <end position="859"/>
    </location>
</feature>
<dbReference type="InterPro" id="IPR024983">
    <property type="entry name" value="CHAT_dom"/>
</dbReference>
<gene>
    <name evidence="4" type="ORF">JJQ60_09605</name>
</gene>
<dbReference type="InterPro" id="IPR011990">
    <property type="entry name" value="TPR-like_helical_dom_sf"/>
</dbReference>